<feature type="signal peptide" evidence="2">
    <location>
        <begin position="1"/>
        <end position="20"/>
    </location>
</feature>
<proteinExistence type="predicted"/>
<sequence>MKFYAGLLLLILMISNRALCCSRSNNGETEDDGSFEFRYPVAAAPVTGVWSSIGLIVLPILSYLLFRM</sequence>
<keyword evidence="4" id="KW-1185">Reference proteome</keyword>
<dbReference type="AlphaFoldDB" id="A0A564ZB31"/>
<evidence type="ECO:0000313" key="3">
    <source>
        <dbReference type="EMBL" id="VUZ56253.1"/>
    </source>
</evidence>
<name>A0A564ZB31_HYMDI</name>
<keyword evidence="1" id="KW-1133">Transmembrane helix</keyword>
<feature type="transmembrane region" description="Helical" evidence="1">
    <location>
        <begin position="44"/>
        <end position="66"/>
    </location>
</feature>
<keyword evidence="2" id="KW-0732">Signal</keyword>
<keyword evidence="1" id="KW-0812">Transmembrane</keyword>
<evidence type="ECO:0000256" key="1">
    <source>
        <dbReference type="SAM" id="Phobius"/>
    </source>
</evidence>
<evidence type="ECO:0000313" key="4">
    <source>
        <dbReference type="Proteomes" id="UP000321570"/>
    </source>
</evidence>
<dbReference type="EMBL" id="CABIJS010000701">
    <property type="protein sequence ID" value="VUZ56253.1"/>
    <property type="molecule type" value="Genomic_DNA"/>
</dbReference>
<protein>
    <submittedName>
        <fullName evidence="3">Uncharacterized protein</fullName>
    </submittedName>
</protein>
<reference evidence="3 4" key="1">
    <citation type="submission" date="2019-07" db="EMBL/GenBank/DDBJ databases">
        <authorList>
            <person name="Jastrzebski P J."/>
            <person name="Paukszto L."/>
            <person name="Jastrzebski P J."/>
        </authorList>
    </citation>
    <scope>NUCLEOTIDE SEQUENCE [LARGE SCALE GENOMIC DNA]</scope>
    <source>
        <strain evidence="3 4">WMS-il1</strain>
    </source>
</reference>
<keyword evidence="1" id="KW-0472">Membrane</keyword>
<dbReference type="Proteomes" id="UP000321570">
    <property type="component" value="Unassembled WGS sequence"/>
</dbReference>
<gene>
    <name evidence="3" type="ORF">WMSIL1_LOCUS13938</name>
</gene>
<evidence type="ECO:0000256" key="2">
    <source>
        <dbReference type="SAM" id="SignalP"/>
    </source>
</evidence>
<accession>A0A564ZB31</accession>
<organism evidence="3 4">
    <name type="scientific">Hymenolepis diminuta</name>
    <name type="common">Rat tapeworm</name>
    <dbReference type="NCBI Taxonomy" id="6216"/>
    <lineage>
        <taxon>Eukaryota</taxon>
        <taxon>Metazoa</taxon>
        <taxon>Spiralia</taxon>
        <taxon>Lophotrochozoa</taxon>
        <taxon>Platyhelminthes</taxon>
        <taxon>Cestoda</taxon>
        <taxon>Eucestoda</taxon>
        <taxon>Cyclophyllidea</taxon>
        <taxon>Hymenolepididae</taxon>
        <taxon>Hymenolepis</taxon>
    </lineage>
</organism>
<feature type="chain" id="PRO_5021721641" evidence="2">
    <location>
        <begin position="21"/>
        <end position="68"/>
    </location>
</feature>